<dbReference type="SUPFAM" id="SSF52096">
    <property type="entry name" value="ClpP/crotonase"/>
    <property type="match status" value="1"/>
</dbReference>
<dbReference type="Proteomes" id="UP000609121">
    <property type="component" value="Unassembled WGS sequence"/>
</dbReference>
<dbReference type="NCBIfam" id="NF004127">
    <property type="entry name" value="PRK05617.1"/>
    <property type="match status" value="1"/>
</dbReference>
<name>A0A8J6Z1U7_9RHOB</name>
<dbReference type="Pfam" id="PF16113">
    <property type="entry name" value="ECH_2"/>
    <property type="match status" value="1"/>
</dbReference>
<reference evidence="5" key="1">
    <citation type="submission" date="2020-09" db="EMBL/GenBank/DDBJ databases">
        <title>A novel bacterium of genus Mangrovicoccus, isolated from South China Sea.</title>
        <authorList>
            <person name="Huang H."/>
            <person name="Mo K."/>
            <person name="Hu Y."/>
        </authorList>
    </citation>
    <scope>NUCLEOTIDE SEQUENCE</scope>
    <source>
        <strain evidence="5">HB182678</strain>
    </source>
</reference>
<dbReference type="GO" id="GO:0005829">
    <property type="term" value="C:cytosol"/>
    <property type="evidence" value="ECO:0007669"/>
    <property type="project" value="TreeGrafter"/>
</dbReference>
<dbReference type="InterPro" id="IPR029045">
    <property type="entry name" value="ClpP/crotonase-like_dom_sf"/>
</dbReference>
<comment type="catalytic activity">
    <reaction evidence="1">
        <text>3-hydroxy-2-methylpropanoyl-CoA + H2O = 3-hydroxy-2-methylpropanoate + CoA + H(+)</text>
        <dbReference type="Rhea" id="RHEA:20888"/>
        <dbReference type="ChEBI" id="CHEBI:11805"/>
        <dbReference type="ChEBI" id="CHEBI:15377"/>
        <dbReference type="ChEBI" id="CHEBI:15378"/>
        <dbReference type="ChEBI" id="CHEBI:57287"/>
        <dbReference type="ChEBI" id="CHEBI:57340"/>
        <dbReference type="EC" id="3.1.2.4"/>
    </reaction>
</comment>
<organism evidence="5 6">
    <name type="scientific">Mangrovicoccus algicola</name>
    <dbReference type="NCBI Taxonomy" id="2771008"/>
    <lineage>
        <taxon>Bacteria</taxon>
        <taxon>Pseudomonadati</taxon>
        <taxon>Pseudomonadota</taxon>
        <taxon>Alphaproteobacteria</taxon>
        <taxon>Rhodobacterales</taxon>
        <taxon>Paracoccaceae</taxon>
        <taxon>Mangrovicoccus</taxon>
    </lineage>
</organism>
<evidence type="ECO:0000256" key="3">
    <source>
        <dbReference type="ARBA" id="ARBA00022801"/>
    </source>
</evidence>
<feature type="domain" description="Enoyl-CoA hydratase/isomerase" evidence="4">
    <location>
        <begin position="13"/>
        <end position="335"/>
    </location>
</feature>
<sequence length="350" mass="36707">MAEIRRQVEGAAGRITLARPQKLNALSHAMCLEMEAALDAWSHDDDVALVVIDAEGDRAFCAGGDLRAIHDHLGGGDPGAVRQFWRDEYRLNLKIAEYPKPVVALIQGYCMGGGVGIGAHASHRVVCESSCLAMPECAIGLVPDVGGSWLLAQAPGHLGEFLALTAGRVGPGAAIAAGLADYYLPQERWRDLMRKLSRGTVSAVADLAEPPPEASPPSQAPWIDAAFSRRDPGAILAALDEMSGEAGEAPSRAAAAIRQNAPLSMAAALTMIRGQRGGGGGLASALAQEYRFGCRALERPDLPEGLRARMARDGTPARWGHGAPTDVAPAEVAAMLASLGEDELRLGKVY</sequence>
<evidence type="ECO:0000256" key="1">
    <source>
        <dbReference type="ARBA" id="ARBA00001709"/>
    </source>
</evidence>
<keyword evidence="3" id="KW-0378">Hydrolase</keyword>
<dbReference type="PANTHER" id="PTHR43176:SF3">
    <property type="entry name" value="3-HYDROXYISOBUTYRYL-COA HYDROLASE, MITOCHONDRIAL"/>
    <property type="match status" value="1"/>
</dbReference>
<comment type="caution">
    <text evidence="5">The sequence shown here is derived from an EMBL/GenBank/DDBJ whole genome shotgun (WGS) entry which is preliminary data.</text>
</comment>
<protein>
    <recommendedName>
        <fullName evidence="2">3-hydroxyisobutyryl-CoA hydrolase</fullName>
        <ecNumber evidence="2">3.1.2.4</ecNumber>
    </recommendedName>
</protein>
<dbReference type="InterPro" id="IPR032259">
    <property type="entry name" value="HIBYL-CoA-H"/>
</dbReference>
<dbReference type="GO" id="GO:0003860">
    <property type="term" value="F:3-hydroxyisobutyryl-CoA hydrolase activity"/>
    <property type="evidence" value="ECO:0007669"/>
    <property type="project" value="UniProtKB-EC"/>
</dbReference>
<dbReference type="GO" id="GO:0006574">
    <property type="term" value="P:L-valine catabolic process"/>
    <property type="evidence" value="ECO:0007669"/>
    <property type="project" value="TreeGrafter"/>
</dbReference>
<proteinExistence type="predicted"/>
<dbReference type="PANTHER" id="PTHR43176">
    <property type="entry name" value="3-HYDROXYISOBUTYRYL-COA HYDROLASE-RELATED"/>
    <property type="match status" value="1"/>
</dbReference>
<dbReference type="RefSeq" id="WP_193185521.1">
    <property type="nucleotide sequence ID" value="NZ_JACVXA010000069.1"/>
</dbReference>
<evidence type="ECO:0000313" key="6">
    <source>
        <dbReference type="Proteomes" id="UP000609121"/>
    </source>
</evidence>
<dbReference type="Gene3D" id="3.90.226.10">
    <property type="entry name" value="2-enoyl-CoA Hydratase, Chain A, domain 1"/>
    <property type="match status" value="1"/>
</dbReference>
<evidence type="ECO:0000313" key="5">
    <source>
        <dbReference type="EMBL" id="MBE3640056.1"/>
    </source>
</evidence>
<evidence type="ECO:0000259" key="4">
    <source>
        <dbReference type="Pfam" id="PF16113"/>
    </source>
</evidence>
<dbReference type="AlphaFoldDB" id="A0A8J6Z1U7"/>
<dbReference type="CDD" id="cd06558">
    <property type="entry name" value="crotonase-like"/>
    <property type="match status" value="1"/>
</dbReference>
<keyword evidence="6" id="KW-1185">Reference proteome</keyword>
<accession>A0A8J6Z1U7</accession>
<evidence type="ECO:0000256" key="2">
    <source>
        <dbReference type="ARBA" id="ARBA00011915"/>
    </source>
</evidence>
<dbReference type="EMBL" id="JACVXA010000069">
    <property type="protein sequence ID" value="MBE3640056.1"/>
    <property type="molecule type" value="Genomic_DNA"/>
</dbReference>
<gene>
    <name evidence="5" type="ORF">ICN82_17770</name>
</gene>
<dbReference type="InterPro" id="IPR045004">
    <property type="entry name" value="ECH_dom"/>
</dbReference>
<dbReference type="EC" id="3.1.2.4" evidence="2"/>